<dbReference type="AlphaFoldDB" id="A0AA91DDE6"/>
<evidence type="ECO:0000256" key="1">
    <source>
        <dbReference type="SAM" id="Coils"/>
    </source>
</evidence>
<accession>A0AA91DDE6</accession>
<keyword evidence="1" id="KW-0175">Coiled coil</keyword>
<sequence length="227" mass="26223">MSHFAQFGLFLFTVFSLYFTVLPLYQKALLEEAIARKELELKEASALLNKKYEQIRSYAVSEYVVKASAKCSDLLIRPPELTTLETKETPETTDAKVVYDIDVANCLKSEFETTTSFKRELSHQDLTFFLEAITTIGVELAEIRATSFAQYKTVDDTISEDKILAQKKSSFTAQYLELMKSSFSPARQKEERRKAAIYLEKLRISHEYGESIRNRIFRLHQLTWPSE</sequence>
<proteinExistence type="predicted"/>
<evidence type="ECO:0000313" key="4">
    <source>
        <dbReference type="Proteomes" id="UP000077734"/>
    </source>
</evidence>
<dbReference type="Proteomes" id="UP000077734">
    <property type="component" value="Unassembled WGS sequence"/>
</dbReference>
<reference evidence="3 4" key="1">
    <citation type="submission" date="2016-03" db="EMBL/GenBank/DDBJ databases">
        <authorList>
            <person name="Heylen K."/>
            <person name="De Vos P."/>
            <person name="Vekeman B."/>
        </authorList>
    </citation>
    <scope>NUCLEOTIDE SEQUENCE [LARGE SCALE GENOMIC DNA]</scope>
    <source>
        <strain evidence="3 4">R-49807</strain>
    </source>
</reference>
<feature type="coiled-coil region" evidence="1">
    <location>
        <begin position="27"/>
        <end position="54"/>
    </location>
</feature>
<keyword evidence="2" id="KW-0472">Membrane</keyword>
<protein>
    <submittedName>
        <fullName evidence="3">Uncharacterized protein</fullName>
    </submittedName>
</protein>
<feature type="transmembrane region" description="Helical" evidence="2">
    <location>
        <begin position="7"/>
        <end position="25"/>
    </location>
</feature>
<keyword evidence="2" id="KW-0812">Transmembrane</keyword>
<keyword evidence="4" id="KW-1185">Reference proteome</keyword>
<evidence type="ECO:0000313" key="3">
    <source>
        <dbReference type="EMBL" id="OAI26838.1"/>
    </source>
</evidence>
<name>A0AA91DDE6_9GAMM</name>
<dbReference type="EMBL" id="LUUL01000068">
    <property type="protein sequence ID" value="OAI26838.1"/>
    <property type="molecule type" value="Genomic_DNA"/>
</dbReference>
<evidence type="ECO:0000256" key="2">
    <source>
        <dbReference type="SAM" id="Phobius"/>
    </source>
</evidence>
<organism evidence="3 4">
    <name type="scientific">Methylomonas koyamae</name>
    <dbReference type="NCBI Taxonomy" id="702114"/>
    <lineage>
        <taxon>Bacteria</taxon>
        <taxon>Pseudomonadati</taxon>
        <taxon>Pseudomonadota</taxon>
        <taxon>Gammaproteobacteria</taxon>
        <taxon>Methylococcales</taxon>
        <taxon>Methylococcaceae</taxon>
        <taxon>Methylomonas</taxon>
    </lineage>
</organism>
<gene>
    <name evidence="3" type="ORF">A1356_10500</name>
</gene>
<keyword evidence="2" id="KW-1133">Transmembrane helix</keyword>
<comment type="caution">
    <text evidence="3">The sequence shown here is derived from an EMBL/GenBank/DDBJ whole genome shotgun (WGS) entry which is preliminary data.</text>
</comment>